<dbReference type="Pfam" id="PF00078">
    <property type="entry name" value="RVT_1"/>
    <property type="match status" value="1"/>
</dbReference>
<dbReference type="GO" id="GO:0003824">
    <property type="term" value="F:catalytic activity"/>
    <property type="evidence" value="ECO:0007669"/>
    <property type="project" value="UniProtKB-KW"/>
</dbReference>
<dbReference type="InterPro" id="IPR043502">
    <property type="entry name" value="DNA/RNA_pol_sf"/>
</dbReference>
<dbReference type="FunFam" id="3.10.20.370:FF:000001">
    <property type="entry name" value="Retrovirus-related Pol polyprotein from transposon 17.6-like protein"/>
    <property type="match status" value="1"/>
</dbReference>
<evidence type="ECO:0000256" key="1">
    <source>
        <dbReference type="ARBA" id="ARBA00023268"/>
    </source>
</evidence>
<evidence type="ECO:0000313" key="4">
    <source>
        <dbReference type="Proteomes" id="UP000789572"/>
    </source>
</evidence>
<dbReference type="PANTHER" id="PTHR37984:SF5">
    <property type="entry name" value="PROTEIN NYNRIN-LIKE"/>
    <property type="match status" value="1"/>
</dbReference>
<dbReference type="AlphaFoldDB" id="A0A9N9GKB8"/>
<protein>
    <submittedName>
        <fullName evidence="3">7341_t:CDS:1</fullName>
    </submittedName>
</protein>
<dbReference type="EMBL" id="CAJVPJ010001924">
    <property type="protein sequence ID" value="CAG8608012.1"/>
    <property type="molecule type" value="Genomic_DNA"/>
</dbReference>
<keyword evidence="4" id="KW-1185">Reference proteome</keyword>
<accession>A0A9N9GKB8</accession>
<name>A0A9N9GKB8_9GLOM</name>
<dbReference type="OrthoDB" id="5920460at2759"/>
<dbReference type="CDD" id="cd01647">
    <property type="entry name" value="RT_LTR"/>
    <property type="match status" value="1"/>
</dbReference>
<sequence>MSAHTEGWRAVSEGTKGPGELLSQEYDLYVKGSELKMNGEVVAKGIALGWVGVTWTKYHPEGEPPKPREKDYAYEWRTEQWKRIFVTRPYIEEIDDEHIITMNYKYEQKPVDWENKPDAMEVDQLEVKDEGKIDMEMDESVLYVECHNVQNFTDHRTISVTETDNGVTIDDDLWKWEDIQRTQARFTQEPRGNQTPYHWKGPDHRCWHKIPLLDNDICRECVIDLQAMTILSKLPDNILTRWEKEKKIKARHRLLPVKGKSPRFPAAWQTFKNIHARRWKDTARILKEIGEDYIIYAAEDKTVRGMEQIPTEIEIRVQPERTLLLIPLEAETRFIVQAQTLENEHRITVLVMSDKRVVVKKGEAIARLSTLPGVMKHPSKVLVGQKIETTPAPYTQNITLEQKEKLDQLLKEYESVFSKDLMDLGHTTTIRHKIDTGNAKPYHQWKNRETWCNQAFIKEEVARMLKAGIIEKLDIDKPDEMRRSNAWVSPVVVVQKKNGSLRFCVDYRELNAVTVPNRHPFPVMADVIADIAKDGKNPQVFSALDLASGYWQVEVEPEDQLKTTFTCPLGLFYFKRLPFGLKNAPVSFQAMMEDIFQEEINIGRYLAVYIDDLNIYSADFDQHLVHLRNIFEKCKKYRLKLKREKCKFACEELEFLGHVISKEGLAPDDRKIEAIAEYPALTNVKEIQSFMGMAGFYRQFIQDFSEITELLKKGTLFKWSKECQDAFETLKTCLINSPILIMPNDQDRFTLMTDASDFALGAVLGQDQNGNDFVIAYASKKLNPTEQKYHINEKEGMAVVWAIHKNYRRFLHGRHFRVITDSTTVSAMIRKTKPISMRVARWVMILQEYDFEMIHRNGTWNKVADGLSRNPSHQK</sequence>
<dbReference type="Gene3D" id="3.10.10.10">
    <property type="entry name" value="HIV Type 1 Reverse Transcriptase, subunit A, domain 1"/>
    <property type="match status" value="1"/>
</dbReference>
<feature type="domain" description="Reverse transcriptase" evidence="2">
    <location>
        <begin position="475"/>
        <end position="660"/>
    </location>
</feature>
<reference evidence="3" key="1">
    <citation type="submission" date="2021-06" db="EMBL/GenBank/DDBJ databases">
        <authorList>
            <person name="Kallberg Y."/>
            <person name="Tangrot J."/>
            <person name="Rosling A."/>
        </authorList>
    </citation>
    <scope>NUCLEOTIDE SEQUENCE</scope>
    <source>
        <strain evidence="3">IA702</strain>
    </source>
</reference>
<dbReference type="Gene3D" id="3.30.70.270">
    <property type="match status" value="2"/>
</dbReference>
<gene>
    <name evidence="3" type="ORF">POCULU_LOCUS7807</name>
</gene>
<dbReference type="Pfam" id="PF17919">
    <property type="entry name" value="RT_RNaseH_2"/>
    <property type="match status" value="1"/>
</dbReference>
<keyword evidence="1" id="KW-0511">Multifunctional enzyme</keyword>
<dbReference type="PROSITE" id="PS50878">
    <property type="entry name" value="RT_POL"/>
    <property type="match status" value="1"/>
</dbReference>
<evidence type="ECO:0000313" key="3">
    <source>
        <dbReference type="EMBL" id="CAG8608012.1"/>
    </source>
</evidence>
<dbReference type="FunFam" id="3.30.70.270:FF:000020">
    <property type="entry name" value="Transposon Tf2-6 polyprotein-like Protein"/>
    <property type="match status" value="1"/>
</dbReference>
<dbReference type="InterPro" id="IPR041577">
    <property type="entry name" value="RT_RNaseH_2"/>
</dbReference>
<dbReference type="InterPro" id="IPR050951">
    <property type="entry name" value="Retrovirus_Pol_polyprotein"/>
</dbReference>
<comment type="caution">
    <text evidence="3">The sequence shown here is derived from an EMBL/GenBank/DDBJ whole genome shotgun (WGS) entry which is preliminary data.</text>
</comment>
<organism evidence="3 4">
    <name type="scientific">Paraglomus occultum</name>
    <dbReference type="NCBI Taxonomy" id="144539"/>
    <lineage>
        <taxon>Eukaryota</taxon>
        <taxon>Fungi</taxon>
        <taxon>Fungi incertae sedis</taxon>
        <taxon>Mucoromycota</taxon>
        <taxon>Glomeromycotina</taxon>
        <taxon>Glomeromycetes</taxon>
        <taxon>Paraglomerales</taxon>
        <taxon>Paraglomeraceae</taxon>
        <taxon>Paraglomus</taxon>
    </lineage>
</organism>
<dbReference type="SUPFAM" id="SSF56672">
    <property type="entry name" value="DNA/RNA polymerases"/>
    <property type="match status" value="1"/>
</dbReference>
<dbReference type="Proteomes" id="UP000789572">
    <property type="component" value="Unassembled WGS sequence"/>
</dbReference>
<dbReference type="CDD" id="cd09274">
    <property type="entry name" value="RNase_HI_RT_Ty3"/>
    <property type="match status" value="1"/>
</dbReference>
<dbReference type="PANTHER" id="PTHR37984">
    <property type="entry name" value="PROTEIN CBG26694"/>
    <property type="match status" value="1"/>
</dbReference>
<evidence type="ECO:0000259" key="2">
    <source>
        <dbReference type="PROSITE" id="PS50878"/>
    </source>
</evidence>
<dbReference type="InterPro" id="IPR043128">
    <property type="entry name" value="Rev_trsase/Diguanyl_cyclase"/>
</dbReference>
<proteinExistence type="predicted"/>
<dbReference type="InterPro" id="IPR000477">
    <property type="entry name" value="RT_dom"/>
</dbReference>